<keyword evidence="1" id="KW-0812">Transmembrane</keyword>
<name>A0ABN0STB7_9GAMM</name>
<accession>A0ABN0STB7</accession>
<keyword evidence="1" id="KW-0472">Membrane</keyword>
<dbReference type="EMBL" id="BAAAFM010000001">
    <property type="protein sequence ID" value="GAA0197870.1"/>
    <property type="molecule type" value="Genomic_DNA"/>
</dbReference>
<comment type="caution">
    <text evidence="2">The sequence shown here is derived from an EMBL/GenBank/DDBJ whole genome shotgun (WGS) entry which is preliminary data.</text>
</comment>
<evidence type="ECO:0000313" key="2">
    <source>
        <dbReference type="EMBL" id="GAA0197870.1"/>
    </source>
</evidence>
<feature type="transmembrane region" description="Helical" evidence="1">
    <location>
        <begin position="68"/>
        <end position="92"/>
    </location>
</feature>
<keyword evidence="1" id="KW-1133">Transmembrane helix</keyword>
<sequence>MEAIKSNEGVLVPNPFVSIWTSPRDTIKRIVDHDPEHKVLLITCLAGIVNLIGEYSNKSLGDTYDVTLLLILAVILGPIFGVIGLYLGAWLIGLTGK</sequence>
<evidence type="ECO:0000256" key="1">
    <source>
        <dbReference type="SAM" id="Phobius"/>
    </source>
</evidence>
<protein>
    <submittedName>
        <fullName evidence="2">Uncharacterized protein</fullName>
    </submittedName>
</protein>
<dbReference type="Proteomes" id="UP001501221">
    <property type="component" value="Unassembled WGS sequence"/>
</dbReference>
<gene>
    <name evidence="2" type="ORF">GCM10009123_01360</name>
</gene>
<evidence type="ECO:0000313" key="3">
    <source>
        <dbReference type="Proteomes" id="UP001501221"/>
    </source>
</evidence>
<dbReference type="RefSeq" id="WP_343985213.1">
    <property type="nucleotide sequence ID" value="NZ_BAAAFM010000001.1"/>
</dbReference>
<proteinExistence type="predicted"/>
<keyword evidence="3" id="KW-1185">Reference proteome</keyword>
<organism evidence="2 3">
    <name type="scientific">Kangiella japonica</name>
    <dbReference type="NCBI Taxonomy" id="647384"/>
    <lineage>
        <taxon>Bacteria</taxon>
        <taxon>Pseudomonadati</taxon>
        <taxon>Pseudomonadota</taxon>
        <taxon>Gammaproteobacteria</taxon>
        <taxon>Kangiellales</taxon>
        <taxon>Kangiellaceae</taxon>
        <taxon>Kangiella</taxon>
    </lineage>
</organism>
<reference evidence="2 3" key="1">
    <citation type="journal article" date="2019" name="Int. J. Syst. Evol. Microbiol.">
        <title>The Global Catalogue of Microorganisms (GCM) 10K type strain sequencing project: providing services to taxonomists for standard genome sequencing and annotation.</title>
        <authorList>
            <consortium name="The Broad Institute Genomics Platform"/>
            <consortium name="The Broad Institute Genome Sequencing Center for Infectious Disease"/>
            <person name="Wu L."/>
            <person name="Ma J."/>
        </authorList>
    </citation>
    <scope>NUCLEOTIDE SEQUENCE [LARGE SCALE GENOMIC DNA]</scope>
    <source>
        <strain evidence="2 3">JCM 16211</strain>
    </source>
</reference>